<comment type="subcellular location">
    <subcellularLocation>
        <location evidence="2">Mitochondrion</location>
    </subcellularLocation>
    <subcellularLocation>
        <location evidence="1">Nucleus</location>
    </subcellularLocation>
</comment>
<comment type="function">
    <text evidence="13">Acts as a negative regulator of G1 to S cell cycle phase progression by inhibiting cyclin-dependent kinases. Inhibitory effects are additive with GADD45 proteins but also occur in the absence of GADD45 proteins. Acts as a repressor of the orphan nuclear receptor NR4A1 by inhibiting AB domain-mediated transcriptional activity. May be involved in the hormone-mediated regulation of NR4A1 transcriptional activity. May play a role in mitochondrial protein synthesis.</text>
</comment>
<organism evidence="15 16">
    <name type="scientific">Hyalella azteca</name>
    <name type="common">Amphipod</name>
    <dbReference type="NCBI Taxonomy" id="294128"/>
    <lineage>
        <taxon>Eukaryota</taxon>
        <taxon>Metazoa</taxon>
        <taxon>Ecdysozoa</taxon>
        <taxon>Arthropoda</taxon>
        <taxon>Crustacea</taxon>
        <taxon>Multicrustacea</taxon>
        <taxon>Malacostraca</taxon>
        <taxon>Eumalacostraca</taxon>
        <taxon>Peracarida</taxon>
        <taxon>Amphipoda</taxon>
        <taxon>Senticaudata</taxon>
        <taxon>Talitrida</taxon>
        <taxon>Talitroidea</taxon>
        <taxon>Hyalellidae</taxon>
        <taxon>Hyalella</taxon>
    </lineage>
</organism>
<evidence type="ECO:0000313" key="16">
    <source>
        <dbReference type="RefSeq" id="XP_018008282.1"/>
    </source>
</evidence>
<evidence type="ECO:0000256" key="11">
    <source>
        <dbReference type="ARBA" id="ARBA00035184"/>
    </source>
</evidence>
<dbReference type="PANTHER" id="PTHR31761:SF1">
    <property type="entry name" value="LARGE RIBOSOMAL SUBUNIT PROTEIN ML64"/>
    <property type="match status" value="1"/>
</dbReference>
<dbReference type="GO" id="GO:0005634">
    <property type="term" value="C:nucleus"/>
    <property type="evidence" value="ECO:0007669"/>
    <property type="project" value="UniProtKB-SubCell"/>
</dbReference>
<keyword evidence="6" id="KW-0496">Mitochondrion</keyword>
<dbReference type="OrthoDB" id="6247992at2759"/>
<evidence type="ECO:0000256" key="8">
    <source>
        <dbReference type="ARBA" id="ARBA00023274"/>
    </source>
</evidence>
<dbReference type="Gene3D" id="6.10.280.120">
    <property type="entry name" value="Growth arrest and DNA-damage-inducible proteins-interacting protein 1"/>
    <property type="match status" value="1"/>
</dbReference>
<evidence type="ECO:0000256" key="3">
    <source>
        <dbReference type="ARBA" id="ARBA00005421"/>
    </source>
</evidence>
<evidence type="ECO:0000256" key="6">
    <source>
        <dbReference type="ARBA" id="ARBA00023128"/>
    </source>
</evidence>
<evidence type="ECO:0000256" key="2">
    <source>
        <dbReference type="ARBA" id="ARBA00004173"/>
    </source>
</evidence>
<evidence type="ECO:0000256" key="7">
    <source>
        <dbReference type="ARBA" id="ARBA00023242"/>
    </source>
</evidence>
<dbReference type="CTD" id="40395"/>
<dbReference type="InterPro" id="IPR018472">
    <property type="entry name" value="Ribosomal_mL64"/>
</dbReference>
<dbReference type="AlphaFoldDB" id="A0A8B7N352"/>
<proteinExistence type="inferred from homology"/>
<evidence type="ECO:0000256" key="5">
    <source>
        <dbReference type="ARBA" id="ARBA00023054"/>
    </source>
</evidence>
<dbReference type="GO" id="GO:0005840">
    <property type="term" value="C:ribosome"/>
    <property type="evidence" value="ECO:0007669"/>
    <property type="project" value="UniProtKB-KW"/>
</dbReference>
<keyword evidence="7" id="KW-0539">Nucleus</keyword>
<dbReference type="Proteomes" id="UP000694843">
    <property type="component" value="Unplaced"/>
</dbReference>
<evidence type="ECO:0000256" key="13">
    <source>
        <dbReference type="ARBA" id="ARBA00060144"/>
    </source>
</evidence>
<sequence>MMLQVTLSTLLSDLRFCFKFNRFFHSSCSLMKEASLKKEELNPAIDEVSEEEAAAEQERLAKLCDKSRLKPHHYKIVHKIANSMDELEQDVTSVRDVRARYGRDGDGSNVQLRYLWPSQQEMNLMKEYEKVFNPLSLPDTIAKAKHDKQEAIKFTVERQKALRENMKSLEKWKKAVRDKIRDNEEAARIAREKQARLIEEVRLMYGARIDPHDEKFQEILAQKEEEEKKTQKALKKQQKQQKLVEQMKKIAEQAKQKADEENQKNTPLPPTDQTSTNVV</sequence>
<dbReference type="Pfam" id="PF10147">
    <property type="entry name" value="CR6_interact"/>
    <property type="match status" value="1"/>
</dbReference>
<dbReference type="RefSeq" id="XP_018008282.1">
    <property type="nucleotide sequence ID" value="XM_018152793.2"/>
</dbReference>
<feature type="region of interest" description="Disordered" evidence="14">
    <location>
        <begin position="225"/>
        <end position="279"/>
    </location>
</feature>
<keyword evidence="9" id="KW-0131">Cell cycle</keyword>
<keyword evidence="8" id="KW-0687">Ribonucleoprotein</keyword>
<evidence type="ECO:0000256" key="9">
    <source>
        <dbReference type="ARBA" id="ARBA00023306"/>
    </source>
</evidence>
<dbReference type="GO" id="GO:0005739">
    <property type="term" value="C:mitochondrion"/>
    <property type="evidence" value="ECO:0007669"/>
    <property type="project" value="UniProtKB-SubCell"/>
</dbReference>
<dbReference type="PANTHER" id="PTHR31761">
    <property type="entry name" value="GROWTH ARREST AND DNA DAMAGE-INDUCIBLE PROTEINS-INTERACTING PROTEIN 1 GADD45GIP1"/>
    <property type="match status" value="1"/>
</dbReference>
<name>A0A8B7N352_HYAAZ</name>
<keyword evidence="4" id="KW-0689">Ribosomal protein</keyword>
<evidence type="ECO:0000256" key="10">
    <source>
        <dbReference type="ARBA" id="ARBA00030700"/>
    </source>
</evidence>
<dbReference type="GO" id="GO:1990904">
    <property type="term" value="C:ribonucleoprotein complex"/>
    <property type="evidence" value="ECO:0007669"/>
    <property type="project" value="UniProtKB-KW"/>
</dbReference>
<accession>A0A8B7N352</accession>
<dbReference type="InterPro" id="IPR043035">
    <property type="entry name" value="Ribosomal_mL64_sf"/>
</dbReference>
<evidence type="ECO:0000313" key="15">
    <source>
        <dbReference type="Proteomes" id="UP000694843"/>
    </source>
</evidence>
<feature type="compositionally biased region" description="Basic and acidic residues" evidence="14">
    <location>
        <begin position="245"/>
        <end position="263"/>
    </location>
</feature>
<reference evidence="16" key="1">
    <citation type="submission" date="2025-08" db="UniProtKB">
        <authorList>
            <consortium name="RefSeq"/>
        </authorList>
    </citation>
    <scope>IDENTIFICATION</scope>
    <source>
        <tissue evidence="16">Whole organism</tissue>
    </source>
</reference>
<protein>
    <recommendedName>
        <fullName evidence="11">Large ribosomal subunit protein mL64</fullName>
    </recommendedName>
    <alternativeName>
        <fullName evidence="10">39S ribosomal protein L59, mitochondrial</fullName>
    </alternativeName>
    <alternativeName>
        <fullName evidence="12">Growth arrest and DNA damage-inducible proteins-interacting protein 1</fullName>
    </alternativeName>
</protein>
<dbReference type="GeneID" id="108665983"/>
<evidence type="ECO:0000256" key="4">
    <source>
        <dbReference type="ARBA" id="ARBA00022980"/>
    </source>
</evidence>
<keyword evidence="5" id="KW-0175">Coiled coil</keyword>
<dbReference type="KEGG" id="hazt:108665983"/>
<keyword evidence="15" id="KW-1185">Reference proteome</keyword>
<comment type="similarity">
    <text evidence="3">Belongs to the mitochondrion-specific ribosomal protein mL64 family.</text>
</comment>
<dbReference type="OMA" id="EPHSWIH"/>
<gene>
    <name evidence="16" type="primary">LOC108665983</name>
</gene>
<evidence type="ECO:0000256" key="12">
    <source>
        <dbReference type="ARBA" id="ARBA00035485"/>
    </source>
</evidence>
<evidence type="ECO:0000256" key="14">
    <source>
        <dbReference type="SAM" id="MobiDB-lite"/>
    </source>
</evidence>
<evidence type="ECO:0000256" key="1">
    <source>
        <dbReference type="ARBA" id="ARBA00004123"/>
    </source>
</evidence>